<protein>
    <submittedName>
        <fullName evidence="2">6693_t:CDS:1</fullName>
    </submittedName>
</protein>
<keyword evidence="1" id="KW-0175">Coiled coil</keyword>
<evidence type="ECO:0000313" key="3">
    <source>
        <dbReference type="Proteomes" id="UP000789901"/>
    </source>
</evidence>
<proteinExistence type="predicted"/>
<keyword evidence="3" id="KW-1185">Reference proteome</keyword>
<feature type="coiled-coil region" evidence="1">
    <location>
        <begin position="54"/>
        <end position="123"/>
    </location>
</feature>
<evidence type="ECO:0000313" key="2">
    <source>
        <dbReference type="EMBL" id="CAG8468588.1"/>
    </source>
</evidence>
<gene>
    <name evidence="2" type="ORF">GMARGA_LOCUS663</name>
</gene>
<dbReference type="EMBL" id="CAJVQB010000119">
    <property type="protein sequence ID" value="CAG8468588.1"/>
    <property type="molecule type" value="Genomic_DNA"/>
</dbReference>
<organism evidence="2 3">
    <name type="scientific">Gigaspora margarita</name>
    <dbReference type="NCBI Taxonomy" id="4874"/>
    <lineage>
        <taxon>Eukaryota</taxon>
        <taxon>Fungi</taxon>
        <taxon>Fungi incertae sedis</taxon>
        <taxon>Mucoromycota</taxon>
        <taxon>Glomeromycotina</taxon>
        <taxon>Glomeromycetes</taxon>
        <taxon>Diversisporales</taxon>
        <taxon>Gigasporaceae</taxon>
        <taxon>Gigaspora</taxon>
    </lineage>
</organism>
<comment type="caution">
    <text evidence="2">The sequence shown here is derived from an EMBL/GenBank/DDBJ whole genome shotgun (WGS) entry which is preliminary data.</text>
</comment>
<reference evidence="2 3" key="1">
    <citation type="submission" date="2021-06" db="EMBL/GenBank/DDBJ databases">
        <authorList>
            <person name="Kallberg Y."/>
            <person name="Tangrot J."/>
            <person name="Rosling A."/>
        </authorList>
    </citation>
    <scope>NUCLEOTIDE SEQUENCE [LARGE SCALE GENOMIC DNA]</scope>
    <source>
        <strain evidence="2 3">120-4 pot B 10/14</strain>
    </source>
</reference>
<name>A0ABM8VX49_GIGMA</name>
<evidence type="ECO:0000256" key="1">
    <source>
        <dbReference type="SAM" id="Coils"/>
    </source>
</evidence>
<accession>A0ABM8VX49</accession>
<dbReference type="Proteomes" id="UP000789901">
    <property type="component" value="Unassembled WGS sequence"/>
</dbReference>
<sequence length="204" mass="24208">MPRKFAKERKLQWLLCSQFSTPEEILNAFMDYMKSTKEFYNRRYNRGEILKEVYEKTIKSLVDLEIQIKELVNQVLRPKKLFTENAQYKVVLIHSVEVATRNEKEYEKEISNYKKMIEEIYHQIDDIDFSVINNESNKICYSTLEEAICCSKERIQEIDDDGKPIYKGGLSTYNEHNYYEQKCETGGNGPIPHPYEQKYDAAKN</sequence>